<evidence type="ECO:0000259" key="9">
    <source>
        <dbReference type="PROSITE" id="PS50109"/>
    </source>
</evidence>
<dbReference type="Pfam" id="PF00512">
    <property type="entry name" value="HisKA"/>
    <property type="match status" value="1"/>
</dbReference>
<dbReference type="InterPro" id="IPR036097">
    <property type="entry name" value="HisK_dim/P_sf"/>
</dbReference>
<keyword evidence="6" id="KW-0418">Kinase</keyword>
<dbReference type="PROSITE" id="PS50109">
    <property type="entry name" value="HIS_KIN"/>
    <property type="match status" value="1"/>
</dbReference>
<sequence>MKSSLTTRQTRTLFFVIAATTAISMFTVELFVNDVEGTILGLELKADAEFFSAQLQKGDFKPIHAGRLEAIFLPESETETSIPEYYRSRATPFSREVEVAGRTLLIHGEQIQEPRGKLFLAQDITIMENRESLVQMVLVGVASLMLLIGYFVARTGSLYLVRPFKKLTREVLGTVPGSSMPQIATDYRDQEFCDIANAFNRFLSELEHHIEREQSFVKLASHELRTPLAVVSGALNVLEQRQSLSPADQKTLGRIRRAMQTMRDDTEVLLELARSEASERNARVIVLQEVVQNTIDDLEHGNPDHAGRIIAYNDSLGLRVKTHPALVRMLLRNLLQNALRHTRAEVEIRMTENGISVRDFGAGLPSTVTEHLNAVGVPHAISSATGEFSNTTFGLLIVRLVCERLGWDLEIAQSGNEGTEFVIHVHSLI</sequence>
<dbReference type="InterPro" id="IPR005467">
    <property type="entry name" value="His_kinase_dom"/>
</dbReference>
<dbReference type="SMART" id="SM00387">
    <property type="entry name" value="HATPase_c"/>
    <property type="match status" value="1"/>
</dbReference>
<evidence type="ECO:0000256" key="8">
    <source>
        <dbReference type="SAM" id="Phobius"/>
    </source>
</evidence>
<evidence type="ECO:0000256" key="1">
    <source>
        <dbReference type="ARBA" id="ARBA00000085"/>
    </source>
</evidence>
<dbReference type="EMBL" id="LAZR01001381">
    <property type="protein sequence ID" value="KKN45565.1"/>
    <property type="molecule type" value="Genomic_DNA"/>
</dbReference>
<dbReference type="SMART" id="SM00388">
    <property type="entry name" value="HisKA"/>
    <property type="match status" value="1"/>
</dbReference>
<dbReference type="PANTHER" id="PTHR45436">
    <property type="entry name" value="SENSOR HISTIDINE KINASE YKOH"/>
    <property type="match status" value="1"/>
</dbReference>
<evidence type="ECO:0000256" key="5">
    <source>
        <dbReference type="ARBA" id="ARBA00022692"/>
    </source>
</evidence>
<dbReference type="Gene3D" id="3.30.565.10">
    <property type="entry name" value="Histidine kinase-like ATPase, C-terminal domain"/>
    <property type="match status" value="1"/>
</dbReference>
<accession>A0A0F9QN01</accession>
<proteinExistence type="predicted"/>
<dbReference type="InterPro" id="IPR036890">
    <property type="entry name" value="HATPase_C_sf"/>
</dbReference>
<dbReference type="InterPro" id="IPR003594">
    <property type="entry name" value="HATPase_dom"/>
</dbReference>
<keyword evidence="8" id="KW-0472">Membrane</keyword>
<evidence type="ECO:0000256" key="7">
    <source>
        <dbReference type="ARBA" id="ARBA00022989"/>
    </source>
</evidence>
<reference evidence="10" key="1">
    <citation type="journal article" date="2015" name="Nature">
        <title>Complex archaea that bridge the gap between prokaryotes and eukaryotes.</title>
        <authorList>
            <person name="Spang A."/>
            <person name="Saw J.H."/>
            <person name="Jorgensen S.L."/>
            <person name="Zaremba-Niedzwiedzka K."/>
            <person name="Martijn J."/>
            <person name="Lind A.E."/>
            <person name="van Eijk R."/>
            <person name="Schleper C."/>
            <person name="Guy L."/>
            <person name="Ettema T.J."/>
        </authorList>
    </citation>
    <scope>NUCLEOTIDE SEQUENCE</scope>
</reference>
<evidence type="ECO:0000256" key="3">
    <source>
        <dbReference type="ARBA" id="ARBA00022553"/>
    </source>
</evidence>
<dbReference type="SUPFAM" id="SSF55874">
    <property type="entry name" value="ATPase domain of HSP90 chaperone/DNA topoisomerase II/histidine kinase"/>
    <property type="match status" value="1"/>
</dbReference>
<feature type="transmembrane region" description="Helical" evidence="8">
    <location>
        <begin position="12"/>
        <end position="32"/>
    </location>
</feature>
<evidence type="ECO:0000256" key="4">
    <source>
        <dbReference type="ARBA" id="ARBA00022679"/>
    </source>
</evidence>
<keyword evidence="7 8" id="KW-1133">Transmembrane helix</keyword>
<protein>
    <recommendedName>
        <fullName evidence="2">histidine kinase</fullName>
        <ecNumber evidence="2">2.7.13.3</ecNumber>
    </recommendedName>
</protein>
<evidence type="ECO:0000256" key="2">
    <source>
        <dbReference type="ARBA" id="ARBA00012438"/>
    </source>
</evidence>
<comment type="caution">
    <text evidence="10">The sequence shown here is derived from an EMBL/GenBank/DDBJ whole genome shotgun (WGS) entry which is preliminary data.</text>
</comment>
<evidence type="ECO:0000256" key="6">
    <source>
        <dbReference type="ARBA" id="ARBA00022777"/>
    </source>
</evidence>
<name>A0A0F9QN01_9ZZZZ</name>
<dbReference type="SUPFAM" id="SSF47384">
    <property type="entry name" value="Homodimeric domain of signal transducing histidine kinase"/>
    <property type="match status" value="1"/>
</dbReference>
<keyword evidence="4" id="KW-0808">Transferase</keyword>
<feature type="domain" description="Histidine kinase" evidence="9">
    <location>
        <begin position="219"/>
        <end position="429"/>
    </location>
</feature>
<dbReference type="InterPro" id="IPR003661">
    <property type="entry name" value="HisK_dim/P_dom"/>
</dbReference>
<organism evidence="10">
    <name type="scientific">marine sediment metagenome</name>
    <dbReference type="NCBI Taxonomy" id="412755"/>
    <lineage>
        <taxon>unclassified sequences</taxon>
        <taxon>metagenomes</taxon>
        <taxon>ecological metagenomes</taxon>
    </lineage>
</organism>
<dbReference type="CDD" id="cd00082">
    <property type="entry name" value="HisKA"/>
    <property type="match status" value="1"/>
</dbReference>
<dbReference type="InterPro" id="IPR050428">
    <property type="entry name" value="TCS_sensor_his_kinase"/>
</dbReference>
<dbReference type="AlphaFoldDB" id="A0A0F9QN01"/>
<dbReference type="EC" id="2.7.13.3" evidence="2"/>
<dbReference type="Gene3D" id="1.10.287.130">
    <property type="match status" value="1"/>
</dbReference>
<dbReference type="GO" id="GO:0000155">
    <property type="term" value="F:phosphorelay sensor kinase activity"/>
    <property type="evidence" value="ECO:0007669"/>
    <property type="project" value="InterPro"/>
</dbReference>
<evidence type="ECO:0000313" key="10">
    <source>
        <dbReference type="EMBL" id="KKN45565.1"/>
    </source>
</evidence>
<dbReference type="Pfam" id="PF02518">
    <property type="entry name" value="HATPase_c"/>
    <property type="match status" value="1"/>
</dbReference>
<gene>
    <name evidence="10" type="ORF">LCGC14_0681880</name>
</gene>
<dbReference type="PANTHER" id="PTHR45436:SF16">
    <property type="entry name" value="HISTIDINE KINASE"/>
    <property type="match status" value="1"/>
</dbReference>
<keyword evidence="3" id="KW-0597">Phosphoprotein</keyword>
<feature type="transmembrane region" description="Helical" evidence="8">
    <location>
        <begin position="133"/>
        <end position="153"/>
    </location>
</feature>
<dbReference type="GO" id="GO:0005886">
    <property type="term" value="C:plasma membrane"/>
    <property type="evidence" value="ECO:0007669"/>
    <property type="project" value="TreeGrafter"/>
</dbReference>
<keyword evidence="5 8" id="KW-0812">Transmembrane</keyword>
<comment type="catalytic activity">
    <reaction evidence="1">
        <text>ATP + protein L-histidine = ADP + protein N-phospho-L-histidine.</text>
        <dbReference type="EC" id="2.7.13.3"/>
    </reaction>
</comment>